<reference evidence="2 3" key="1">
    <citation type="submission" date="2018-06" db="EMBL/GenBank/DDBJ databases">
        <authorList>
            <consortium name="Pathogen Informatics"/>
            <person name="Doyle S."/>
        </authorList>
    </citation>
    <scope>NUCLEOTIDE SEQUENCE [LARGE SCALE GENOMIC DNA]</scope>
    <source>
        <strain evidence="2 3">NCTC7582</strain>
    </source>
</reference>
<sequence>MRIKLKEVMEERGLTQSKLAEMTGIRQAAISEIVNNRRDTINKAHLETICKTLEIKSFDEILEWD</sequence>
<dbReference type="SUPFAM" id="SSF47413">
    <property type="entry name" value="lambda repressor-like DNA-binding domains"/>
    <property type="match status" value="1"/>
</dbReference>
<dbReference type="InterPro" id="IPR010982">
    <property type="entry name" value="Lambda_DNA-bd_dom_sf"/>
</dbReference>
<dbReference type="Proteomes" id="UP000251431">
    <property type="component" value="Unassembled WGS sequence"/>
</dbReference>
<accession>A0A2X0YVE7</accession>
<dbReference type="GO" id="GO:0003677">
    <property type="term" value="F:DNA binding"/>
    <property type="evidence" value="ECO:0007669"/>
    <property type="project" value="InterPro"/>
</dbReference>
<dbReference type="Pfam" id="PF13443">
    <property type="entry name" value="HTH_26"/>
    <property type="match status" value="1"/>
</dbReference>
<evidence type="ECO:0000259" key="1">
    <source>
        <dbReference type="PROSITE" id="PS50943"/>
    </source>
</evidence>
<organism evidence="2 3">
    <name type="scientific">Lysinibacillus capsici</name>
    <dbReference type="NCBI Taxonomy" id="2115968"/>
    <lineage>
        <taxon>Bacteria</taxon>
        <taxon>Bacillati</taxon>
        <taxon>Bacillota</taxon>
        <taxon>Bacilli</taxon>
        <taxon>Bacillales</taxon>
        <taxon>Bacillaceae</taxon>
        <taxon>Lysinibacillus</taxon>
    </lineage>
</organism>
<name>A0A2X0YVE7_9BACI</name>
<gene>
    <name evidence="2" type="ORF">NCTC7582_02156</name>
</gene>
<dbReference type="InterPro" id="IPR001387">
    <property type="entry name" value="Cro/C1-type_HTH"/>
</dbReference>
<evidence type="ECO:0000313" key="3">
    <source>
        <dbReference type="Proteomes" id="UP000251431"/>
    </source>
</evidence>
<protein>
    <submittedName>
        <fullName evidence="2">Helix-turn-helix, putative</fullName>
    </submittedName>
</protein>
<dbReference type="Gene3D" id="1.10.260.40">
    <property type="entry name" value="lambda repressor-like DNA-binding domains"/>
    <property type="match status" value="1"/>
</dbReference>
<dbReference type="PROSITE" id="PS50943">
    <property type="entry name" value="HTH_CROC1"/>
    <property type="match status" value="1"/>
</dbReference>
<dbReference type="CDD" id="cd00093">
    <property type="entry name" value="HTH_XRE"/>
    <property type="match status" value="1"/>
</dbReference>
<feature type="domain" description="HTH cro/C1-type" evidence="1">
    <location>
        <begin position="5"/>
        <end position="61"/>
    </location>
</feature>
<proteinExistence type="predicted"/>
<dbReference type="AlphaFoldDB" id="A0A2X0YVE7"/>
<dbReference type="EMBL" id="UAQE01000001">
    <property type="protein sequence ID" value="SPT99277.1"/>
    <property type="molecule type" value="Genomic_DNA"/>
</dbReference>
<dbReference type="RefSeq" id="WP_112117285.1">
    <property type="nucleotide sequence ID" value="NZ_CP185952.1"/>
</dbReference>
<dbReference type="SMART" id="SM00530">
    <property type="entry name" value="HTH_XRE"/>
    <property type="match status" value="1"/>
</dbReference>
<evidence type="ECO:0000313" key="2">
    <source>
        <dbReference type="EMBL" id="SPT99277.1"/>
    </source>
</evidence>